<dbReference type="Proteomes" id="UP000253420">
    <property type="component" value="Unassembled WGS sequence"/>
</dbReference>
<sequence>MHGFSPFFPRSGLPVPQGAGAPLLLPCSRRSGRREGGNKQNRRDHPPEGPAKIRACGSSRQVLHK</sequence>
<evidence type="ECO:0000313" key="3">
    <source>
        <dbReference type="Proteomes" id="UP000253420"/>
    </source>
</evidence>
<organism evidence="2 3">
    <name type="scientific">Phyllobacterium salinisoli</name>
    <dbReference type="NCBI Taxonomy" id="1899321"/>
    <lineage>
        <taxon>Bacteria</taxon>
        <taxon>Pseudomonadati</taxon>
        <taxon>Pseudomonadota</taxon>
        <taxon>Alphaproteobacteria</taxon>
        <taxon>Hyphomicrobiales</taxon>
        <taxon>Phyllobacteriaceae</taxon>
        <taxon>Phyllobacterium</taxon>
    </lineage>
</organism>
<accession>A0A368K0K1</accession>
<dbReference type="AlphaFoldDB" id="A0A368K0K1"/>
<feature type="region of interest" description="Disordered" evidence="1">
    <location>
        <begin position="1"/>
        <end position="65"/>
    </location>
</feature>
<protein>
    <submittedName>
        <fullName evidence="2">Uncharacterized protein</fullName>
    </submittedName>
</protein>
<name>A0A368K0K1_9HYPH</name>
<comment type="caution">
    <text evidence="2">The sequence shown here is derived from an EMBL/GenBank/DDBJ whole genome shotgun (WGS) entry which is preliminary data.</text>
</comment>
<reference evidence="2 3" key="1">
    <citation type="submission" date="2018-07" db="EMBL/GenBank/DDBJ databases">
        <title>The draft genome of Phyllobacterium salinisoli.</title>
        <authorList>
            <person name="Liu L."/>
            <person name="Li L."/>
            <person name="Zhang X."/>
            <person name="Liang L."/>
        </authorList>
    </citation>
    <scope>NUCLEOTIDE SEQUENCE [LARGE SCALE GENOMIC DNA]</scope>
    <source>
        <strain evidence="2 3">LLAN61</strain>
    </source>
</reference>
<dbReference type="EMBL" id="QOZG01000032">
    <property type="protein sequence ID" value="RCS21500.1"/>
    <property type="molecule type" value="Genomic_DNA"/>
</dbReference>
<feature type="compositionally biased region" description="Basic and acidic residues" evidence="1">
    <location>
        <begin position="33"/>
        <end position="47"/>
    </location>
</feature>
<evidence type="ECO:0000313" key="2">
    <source>
        <dbReference type="EMBL" id="RCS21500.1"/>
    </source>
</evidence>
<keyword evidence="3" id="KW-1185">Reference proteome</keyword>
<proteinExistence type="predicted"/>
<gene>
    <name evidence="2" type="ORF">DUT91_23770</name>
</gene>
<evidence type="ECO:0000256" key="1">
    <source>
        <dbReference type="SAM" id="MobiDB-lite"/>
    </source>
</evidence>